<dbReference type="GO" id="GO:0030295">
    <property type="term" value="F:protein kinase activator activity"/>
    <property type="evidence" value="ECO:0007669"/>
    <property type="project" value="TreeGrafter"/>
</dbReference>
<dbReference type="InterPro" id="IPR050351">
    <property type="entry name" value="BphY/WalK/GraS-like"/>
</dbReference>
<gene>
    <name evidence="11" type="ORF">FBZ90_1233</name>
</gene>
<comment type="catalytic activity">
    <reaction evidence="1">
        <text>ATP + protein L-histidine = ADP + protein N-phospho-L-histidine.</text>
        <dbReference type="EC" id="2.7.13.3"/>
    </reaction>
</comment>
<keyword evidence="8" id="KW-0902">Two-component regulatory system</keyword>
<dbReference type="GO" id="GO:0007234">
    <property type="term" value="P:osmosensory signaling via phosphorelay pathway"/>
    <property type="evidence" value="ECO:0007669"/>
    <property type="project" value="TreeGrafter"/>
</dbReference>
<comment type="caution">
    <text evidence="11">The sequence shown here is derived from an EMBL/GenBank/DDBJ whole genome shotgun (WGS) entry which is preliminary data.</text>
</comment>
<dbReference type="InterPro" id="IPR003661">
    <property type="entry name" value="HisK_dim/P_dom"/>
</dbReference>
<dbReference type="Gene3D" id="1.10.287.130">
    <property type="match status" value="1"/>
</dbReference>
<evidence type="ECO:0000259" key="10">
    <source>
        <dbReference type="PROSITE" id="PS50109"/>
    </source>
</evidence>
<dbReference type="GO" id="GO:0005524">
    <property type="term" value="F:ATP binding"/>
    <property type="evidence" value="ECO:0007669"/>
    <property type="project" value="UniProtKB-KW"/>
</dbReference>
<keyword evidence="3" id="KW-0597">Phosphoprotein</keyword>
<name>A0A560GLY4_9PROT</name>
<organism evidence="11 12">
    <name type="scientific">Nitrospirillum amazonense</name>
    <dbReference type="NCBI Taxonomy" id="28077"/>
    <lineage>
        <taxon>Bacteria</taxon>
        <taxon>Pseudomonadati</taxon>
        <taxon>Pseudomonadota</taxon>
        <taxon>Alphaproteobacteria</taxon>
        <taxon>Rhodospirillales</taxon>
        <taxon>Azospirillaceae</taxon>
        <taxon>Nitrospirillum</taxon>
    </lineage>
</organism>
<evidence type="ECO:0000256" key="5">
    <source>
        <dbReference type="ARBA" id="ARBA00022741"/>
    </source>
</evidence>
<dbReference type="EC" id="2.7.13.3" evidence="2"/>
<reference evidence="11 12" key="1">
    <citation type="submission" date="2019-06" db="EMBL/GenBank/DDBJ databases">
        <title>Genomic Encyclopedia of Type Strains, Phase IV (KMG-V): Genome sequencing to study the core and pangenomes of soil and plant-associated prokaryotes.</title>
        <authorList>
            <person name="Whitman W."/>
        </authorList>
    </citation>
    <scope>NUCLEOTIDE SEQUENCE [LARGE SCALE GENOMIC DNA]</scope>
    <source>
        <strain evidence="11 12">BR 11622</strain>
    </source>
</reference>
<evidence type="ECO:0000256" key="6">
    <source>
        <dbReference type="ARBA" id="ARBA00022777"/>
    </source>
</evidence>
<feature type="transmembrane region" description="Helical" evidence="9">
    <location>
        <begin position="33"/>
        <end position="54"/>
    </location>
</feature>
<dbReference type="Pfam" id="PF00512">
    <property type="entry name" value="HisKA"/>
    <property type="match status" value="1"/>
</dbReference>
<proteinExistence type="predicted"/>
<evidence type="ECO:0000256" key="3">
    <source>
        <dbReference type="ARBA" id="ARBA00022553"/>
    </source>
</evidence>
<dbReference type="SMART" id="SM00387">
    <property type="entry name" value="HATPase_c"/>
    <property type="match status" value="1"/>
</dbReference>
<dbReference type="Gene3D" id="3.30.565.10">
    <property type="entry name" value="Histidine kinase-like ATPase, C-terminal domain"/>
    <property type="match status" value="1"/>
</dbReference>
<dbReference type="Proteomes" id="UP000315751">
    <property type="component" value="Unassembled WGS sequence"/>
</dbReference>
<dbReference type="PANTHER" id="PTHR42878:SF7">
    <property type="entry name" value="SENSOR HISTIDINE KINASE GLRK"/>
    <property type="match status" value="1"/>
</dbReference>
<accession>A0A560GLY4</accession>
<keyword evidence="6 11" id="KW-0418">Kinase</keyword>
<feature type="transmembrane region" description="Helical" evidence="9">
    <location>
        <begin position="60"/>
        <end position="82"/>
    </location>
</feature>
<keyword evidence="7" id="KW-0067">ATP-binding</keyword>
<dbReference type="GO" id="GO:0000155">
    <property type="term" value="F:phosphorelay sensor kinase activity"/>
    <property type="evidence" value="ECO:0007669"/>
    <property type="project" value="InterPro"/>
</dbReference>
<evidence type="ECO:0000313" key="12">
    <source>
        <dbReference type="Proteomes" id="UP000315751"/>
    </source>
</evidence>
<dbReference type="PRINTS" id="PR00344">
    <property type="entry name" value="BCTRLSENSOR"/>
</dbReference>
<evidence type="ECO:0000256" key="9">
    <source>
        <dbReference type="SAM" id="Phobius"/>
    </source>
</evidence>
<keyword evidence="5" id="KW-0547">Nucleotide-binding</keyword>
<evidence type="ECO:0000256" key="1">
    <source>
        <dbReference type="ARBA" id="ARBA00000085"/>
    </source>
</evidence>
<evidence type="ECO:0000256" key="2">
    <source>
        <dbReference type="ARBA" id="ARBA00012438"/>
    </source>
</evidence>
<dbReference type="InterPro" id="IPR003594">
    <property type="entry name" value="HATPase_dom"/>
</dbReference>
<sequence length="447" mass="48645">MLDIATSMVFVGVLTASNCIAAFLMWRAYRELHGLASVSAGCLALTAAFALMVFRDPHLITAGNTAMTLAIGLVTDGMVELLGGRSRRGWVLGMTVFTALFWELVQWGDGDSTLIRVLVATVIYVGFYSRPLVEAIGSRDQISGARTCLILTLIGHMAVLVARAMAAVVNPDPSFVLSPRFLPWFQLEGAVVMMLTFFSIMFMVGAQLSATLRQRTLSLAAERRMHAQLRQFLGMLGHELRTPLAIIDRSAEMSLELLDPTQPLVTRRLDTIRATVDRLRGMMDNLLMAERAELEVSDADLVDLARIVRDLMRLLAQKYEDGRIIAALPETPAQVRGNREMLATAIGNLLDNALKYSPAGQPVHITVQQGSSITITVEDRGIGFPSHQLPQVGQRFFRADNARTVQGTGLGLSIVKTIVDKHSGLVTFGNATNGGAVATIMLPSAQR</sequence>
<dbReference type="InterPro" id="IPR036890">
    <property type="entry name" value="HATPase_C_sf"/>
</dbReference>
<dbReference type="InterPro" id="IPR005467">
    <property type="entry name" value="His_kinase_dom"/>
</dbReference>
<dbReference type="Pfam" id="PF02518">
    <property type="entry name" value="HATPase_c"/>
    <property type="match status" value="1"/>
</dbReference>
<dbReference type="OrthoDB" id="9806130at2"/>
<dbReference type="SMART" id="SM00388">
    <property type="entry name" value="HisKA"/>
    <property type="match status" value="1"/>
</dbReference>
<feature type="transmembrane region" description="Helical" evidence="9">
    <location>
        <begin position="89"/>
        <end position="108"/>
    </location>
</feature>
<dbReference type="PROSITE" id="PS50109">
    <property type="entry name" value="HIS_KIN"/>
    <property type="match status" value="1"/>
</dbReference>
<dbReference type="InterPro" id="IPR004358">
    <property type="entry name" value="Sig_transdc_His_kin-like_C"/>
</dbReference>
<feature type="transmembrane region" description="Helical" evidence="9">
    <location>
        <begin position="189"/>
        <end position="208"/>
    </location>
</feature>
<keyword evidence="4" id="KW-0808">Transferase</keyword>
<feature type="domain" description="Histidine kinase" evidence="10">
    <location>
        <begin position="235"/>
        <end position="446"/>
    </location>
</feature>
<feature type="transmembrane region" description="Helical" evidence="9">
    <location>
        <begin position="145"/>
        <end position="169"/>
    </location>
</feature>
<evidence type="ECO:0000256" key="4">
    <source>
        <dbReference type="ARBA" id="ARBA00022679"/>
    </source>
</evidence>
<dbReference type="SUPFAM" id="SSF47384">
    <property type="entry name" value="Homodimeric domain of signal transducing histidine kinase"/>
    <property type="match status" value="1"/>
</dbReference>
<keyword evidence="9" id="KW-1133">Transmembrane helix</keyword>
<keyword evidence="9" id="KW-0472">Membrane</keyword>
<keyword evidence="12" id="KW-1185">Reference proteome</keyword>
<evidence type="ECO:0000313" key="11">
    <source>
        <dbReference type="EMBL" id="TWB34614.1"/>
    </source>
</evidence>
<dbReference type="EMBL" id="VITR01000023">
    <property type="protein sequence ID" value="TWB34614.1"/>
    <property type="molecule type" value="Genomic_DNA"/>
</dbReference>
<protein>
    <recommendedName>
        <fullName evidence="2">histidine kinase</fullName>
        <ecNumber evidence="2">2.7.13.3</ecNumber>
    </recommendedName>
</protein>
<feature type="transmembrane region" description="Helical" evidence="9">
    <location>
        <begin position="114"/>
        <end position="133"/>
    </location>
</feature>
<feature type="transmembrane region" description="Helical" evidence="9">
    <location>
        <begin position="6"/>
        <end position="26"/>
    </location>
</feature>
<dbReference type="GO" id="GO:0000156">
    <property type="term" value="F:phosphorelay response regulator activity"/>
    <property type="evidence" value="ECO:0007669"/>
    <property type="project" value="TreeGrafter"/>
</dbReference>
<dbReference type="RefSeq" id="WP_145736249.1">
    <property type="nucleotide sequence ID" value="NZ_VITR01000023.1"/>
</dbReference>
<evidence type="ECO:0000256" key="7">
    <source>
        <dbReference type="ARBA" id="ARBA00022840"/>
    </source>
</evidence>
<dbReference type="PANTHER" id="PTHR42878">
    <property type="entry name" value="TWO-COMPONENT HISTIDINE KINASE"/>
    <property type="match status" value="1"/>
</dbReference>
<keyword evidence="9" id="KW-0812">Transmembrane</keyword>
<dbReference type="SUPFAM" id="SSF55874">
    <property type="entry name" value="ATPase domain of HSP90 chaperone/DNA topoisomerase II/histidine kinase"/>
    <property type="match status" value="1"/>
</dbReference>
<evidence type="ECO:0000256" key="8">
    <source>
        <dbReference type="ARBA" id="ARBA00023012"/>
    </source>
</evidence>
<dbReference type="InterPro" id="IPR036097">
    <property type="entry name" value="HisK_dim/P_sf"/>
</dbReference>
<dbReference type="CDD" id="cd00082">
    <property type="entry name" value="HisKA"/>
    <property type="match status" value="1"/>
</dbReference>
<dbReference type="AlphaFoldDB" id="A0A560GLY4"/>